<comment type="caution">
    <text evidence="2">The sequence shown here is derived from an EMBL/GenBank/DDBJ whole genome shotgun (WGS) entry which is preliminary data.</text>
</comment>
<sequence>MYDTNTSVILVGLAEVRSSYWTCQTQVHLETDTSSHSSPPEHHNLTSLLGNGSVLNKCNRRRSADRSWTRSTSRPKHHHPRNPSGKINPAANIGFCEELEPRAGSLQGSAAGAQRYLPRPPLPPLEAPPPRPACSLSATQCQPPELACPPATERTNLVTRKAAQAVENFQTQPSWERGRLLHTHPPHPDIVQGPGHQPFPALSNTSDTVGRGQPSLAKSPSPSAGLTPSSLSDYSICPAITSHQTLALSPHHPASLALVPLFVT</sequence>
<feature type="compositionally biased region" description="Low complexity" evidence="1">
    <location>
        <begin position="105"/>
        <end position="114"/>
    </location>
</feature>
<protein>
    <recommendedName>
        <fullName evidence="4">Period 3</fullName>
    </recommendedName>
</protein>
<evidence type="ECO:0000313" key="3">
    <source>
        <dbReference type="Proteomes" id="UP001266305"/>
    </source>
</evidence>
<dbReference type="EMBL" id="JASSZA010000015">
    <property type="protein sequence ID" value="KAK2092273.1"/>
    <property type="molecule type" value="Genomic_DNA"/>
</dbReference>
<feature type="region of interest" description="Disordered" evidence="1">
    <location>
        <begin position="170"/>
        <end position="228"/>
    </location>
</feature>
<gene>
    <name evidence="2" type="ORF">P7K49_028801</name>
</gene>
<feature type="compositionally biased region" description="Polar residues" evidence="1">
    <location>
        <begin position="216"/>
        <end position="228"/>
    </location>
</feature>
<proteinExistence type="predicted"/>
<feature type="region of interest" description="Disordered" evidence="1">
    <location>
        <begin position="31"/>
        <end position="90"/>
    </location>
</feature>
<evidence type="ECO:0000256" key="1">
    <source>
        <dbReference type="SAM" id="MobiDB-lite"/>
    </source>
</evidence>
<evidence type="ECO:0000313" key="2">
    <source>
        <dbReference type="EMBL" id="KAK2092273.1"/>
    </source>
</evidence>
<feature type="region of interest" description="Disordered" evidence="1">
    <location>
        <begin position="105"/>
        <end position="138"/>
    </location>
</feature>
<name>A0ABQ9U6K8_SAGOE</name>
<accession>A0ABQ9U6K8</accession>
<evidence type="ECO:0008006" key="4">
    <source>
        <dbReference type="Google" id="ProtNLM"/>
    </source>
</evidence>
<keyword evidence="3" id="KW-1185">Reference proteome</keyword>
<feature type="compositionally biased region" description="Polar residues" evidence="1">
    <location>
        <begin position="45"/>
        <end position="56"/>
    </location>
</feature>
<feature type="compositionally biased region" description="Basic and acidic residues" evidence="1">
    <location>
        <begin position="31"/>
        <end position="44"/>
    </location>
</feature>
<organism evidence="2 3">
    <name type="scientific">Saguinus oedipus</name>
    <name type="common">Cotton-top tamarin</name>
    <name type="synonym">Oedipomidas oedipus</name>
    <dbReference type="NCBI Taxonomy" id="9490"/>
    <lineage>
        <taxon>Eukaryota</taxon>
        <taxon>Metazoa</taxon>
        <taxon>Chordata</taxon>
        <taxon>Craniata</taxon>
        <taxon>Vertebrata</taxon>
        <taxon>Euteleostomi</taxon>
        <taxon>Mammalia</taxon>
        <taxon>Eutheria</taxon>
        <taxon>Euarchontoglires</taxon>
        <taxon>Primates</taxon>
        <taxon>Haplorrhini</taxon>
        <taxon>Platyrrhini</taxon>
        <taxon>Cebidae</taxon>
        <taxon>Callitrichinae</taxon>
        <taxon>Saguinus</taxon>
    </lineage>
</organism>
<feature type="compositionally biased region" description="Pro residues" evidence="1">
    <location>
        <begin position="118"/>
        <end position="132"/>
    </location>
</feature>
<reference evidence="2 3" key="1">
    <citation type="submission" date="2023-05" db="EMBL/GenBank/DDBJ databases">
        <title>B98-5 Cell Line De Novo Hybrid Assembly: An Optical Mapping Approach.</title>
        <authorList>
            <person name="Kananen K."/>
            <person name="Auerbach J.A."/>
            <person name="Kautto E."/>
            <person name="Blachly J.S."/>
        </authorList>
    </citation>
    <scope>NUCLEOTIDE SEQUENCE [LARGE SCALE GENOMIC DNA]</scope>
    <source>
        <strain evidence="2">B95-8</strain>
        <tissue evidence="2">Cell line</tissue>
    </source>
</reference>
<dbReference type="Proteomes" id="UP001266305">
    <property type="component" value="Unassembled WGS sequence"/>
</dbReference>